<protein>
    <submittedName>
        <fullName evidence="2">Uncharacterized protein</fullName>
    </submittedName>
</protein>
<feature type="region of interest" description="Disordered" evidence="1">
    <location>
        <begin position="34"/>
        <end position="54"/>
    </location>
</feature>
<evidence type="ECO:0000256" key="1">
    <source>
        <dbReference type="SAM" id="MobiDB-lite"/>
    </source>
</evidence>
<dbReference type="EMBL" id="FRAA01000001">
    <property type="protein sequence ID" value="SHJ42967.1"/>
    <property type="molecule type" value="Genomic_DNA"/>
</dbReference>
<name>A0A1M6J8G3_REIAG</name>
<feature type="compositionally biased region" description="Basic and acidic residues" evidence="1">
    <location>
        <begin position="42"/>
        <end position="54"/>
    </location>
</feature>
<reference evidence="3" key="1">
    <citation type="submission" date="2016-11" db="EMBL/GenBank/DDBJ databases">
        <authorList>
            <person name="Varghese N."/>
            <person name="Submissions S."/>
        </authorList>
    </citation>
    <scope>NUCLEOTIDE SEQUENCE [LARGE SCALE GENOMIC DNA]</scope>
    <source>
        <strain evidence="3">DSM 26134</strain>
    </source>
</reference>
<keyword evidence="3" id="KW-1185">Reference proteome</keyword>
<organism evidence="2 3">
    <name type="scientific">Reichenbachiella agariperforans</name>
    <dbReference type="NCBI Taxonomy" id="156994"/>
    <lineage>
        <taxon>Bacteria</taxon>
        <taxon>Pseudomonadati</taxon>
        <taxon>Bacteroidota</taxon>
        <taxon>Cytophagia</taxon>
        <taxon>Cytophagales</taxon>
        <taxon>Reichenbachiellaceae</taxon>
        <taxon>Reichenbachiella</taxon>
    </lineage>
</organism>
<gene>
    <name evidence="2" type="ORF">SAMN04488028_10184</name>
</gene>
<accession>A0A1M6J8G3</accession>
<sequence>MPILCCRKGIGVLIQSLRCLTLSCVESFPAQDMPVENGSEIHGLKQERDGKEEL</sequence>
<dbReference type="Proteomes" id="UP000184474">
    <property type="component" value="Unassembled WGS sequence"/>
</dbReference>
<evidence type="ECO:0000313" key="3">
    <source>
        <dbReference type="Proteomes" id="UP000184474"/>
    </source>
</evidence>
<proteinExistence type="predicted"/>
<evidence type="ECO:0000313" key="2">
    <source>
        <dbReference type="EMBL" id="SHJ42967.1"/>
    </source>
</evidence>
<dbReference type="STRING" id="156994.SAMN04488028_10184"/>
<dbReference type="AlphaFoldDB" id="A0A1M6J8G3"/>